<dbReference type="PIRSF" id="PIRSF000168">
    <property type="entry name" value="Acyl-CoA_oxidase"/>
    <property type="match status" value="1"/>
</dbReference>
<evidence type="ECO:0000256" key="12">
    <source>
        <dbReference type="PIRNR" id="PIRNR000168"/>
    </source>
</evidence>
<feature type="domain" description="Acyl-coenzyme A oxidase N-terminal" evidence="16">
    <location>
        <begin position="40"/>
        <end position="161"/>
    </location>
</feature>
<comment type="subcellular location">
    <subcellularLocation>
        <location evidence="3">Peroxisome</location>
    </subcellularLocation>
</comment>
<dbReference type="SUPFAM" id="SSF47203">
    <property type="entry name" value="Acyl-CoA dehydrogenase C-terminal domain-like"/>
    <property type="match status" value="2"/>
</dbReference>
<comment type="caution">
    <text evidence="18">The sequence shown here is derived from an EMBL/GenBank/DDBJ whole genome shotgun (WGS) entry which is preliminary data.</text>
</comment>
<evidence type="ECO:0000259" key="17">
    <source>
        <dbReference type="Pfam" id="PF22924"/>
    </source>
</evidence>
<evidence type="ECO:0000256" key="5">
    <source>
        <dbReference type="ARBA" id="ARBA00006288"/>
    </source>
</evidence>
<dbReference type="FunFam" id="2.40.110.10:FF:000003">
    <property type="entry name" value="Acyl-coenzyme A oxidase"/>
    <property type="match status" value="1"/>
</dbReference>
<dbReference type="InterPro" id="IPR002655">
    <property type="entry name" value="Acyl-CoA_oxidase_C"/>
</dbReference>
<accession>A0A2N0RQU7</accession>
<evidence type="ECO:0000256" key="8">
    <source>
        <dbReference type="ARBA" id="ARBA00022832"/>
    </source>
</evidence>
<dbReference type="Pfam" id="PF22924">
    <property type="entry name" value="ACOX_C_alpha1"/>
    <property type="match status" value="1"/>
</dbReference>
<name>A0A2N0RQU7_9GLOM</name>
<evidence type="ECO:0000256" key="11">
    <source>
        <dbReference type="ARBA" id="ARBA00023140"/>
    </source>
</evidence>
<sequence>MSKKNIALDRLLTIQNHISNQPQQTGPIDLARERENASFNVKHMNWLFWGSKEFAEALQDAFLIIQRDPELHFSGGHPFDLTRPEEREATMKQIFRYIQLKKSLKDPLLFKALGVAMGMYSESFNMKVYVNDYLMAQSFKLFGTTEQYDAYINDIVNWKIIGCFAMTELGHSSFLRGLETTATYDRETDEFIIHSPTLTATKIWIGMAGQTATHTIAICQTIIDGKKCGTNWFIVQLRDQKTGKLMPGVTAGDVGAKYGRNGIDNGWIQFSHVRIPRTNMMMKWSKVDKGGEYIPSAFPAVSYSVLIGERLSVLSGAISTCGQVLTIACRYGCVRRQGANEEQIMDYQSHYVRLMPCVASTYVISVITRMIINKWEGIMKLAQTSQEEFISYLPDIHAISSGLKAAISWWGCEVLERVRRSMGGYAYSSYNGIGGAIGDWGVVTTGGGDNFVLIQQSARYLLGSFKQVSHGKKVTGSVEFLNGIQQIRSSTKSILSDERQLLNLDFTLDMYTWLCCKKVDVLAASLDSSTEGEETTWNENQVDLIKLGELYSYRFTLSEYIKGIKECSTNNEFKELIPILTKLGSLWAIHLINDSLYLFLEEEYFSKEQVKMIKKCHLKLCKEIRKECIPLVDSWGFSDFMLKAPLGKYDGDVYTAYLDTLKAAPNCMGIPDYWEKYVKNFKLILNN</sequence>
<dbReference type="GO" id="GO:0071949">
    <property type="term" value="F:FAD binding"/>
    <property type="evidence" value="ECO:0007669"/>
    <property type="project" value="InterPro"/>
</dbReference>
<feature type="domain" description="Acyl-CoA oxidase C-alpha1" evidence="17">
    <location>
        <begin position="303"/>
        <end position="462"/>
    </location>
</feature>
<dbReference type="InterPro" id="IPR029320">
    <property type="entry name" value="Acyl-CoA_ox_N"/>
</dbReference>
<evidence type="ECO:0000256" key="1">
    <source>
        <dbReference type="ARBA" id="ARBA00001201"/>
    </source>
</evidence>
<keyword evidence="6 12" id="KW-0285">Flavoprotein</keyword>
<keyword evidence="7 12" id="KW-0274">FAD</keyword>
<dbReference type="AlphaFoldDB" id="A0A2N0RQU7"/>
<comment type="cofactor">
    <cofactor evidence="2">
        <name>FAD</name>
        <dbReference type="ChEBI" id="CHEBI:57692"/>
    </cofactor>
</comment>
<dbReference type="UniPathway" id="UPA00661"/>
<dbReference type="InterPro" id="IPR012258">
    <property type="entry name" value="Acyl-CoA_oxidase"/>
</dbReference>
<gene>
    <name evidence="18" type="ORF">RhiirA1_514018</name>
</gene>
<organism evidence="18 19">
    <name type="scientific">Rhizophagus irregularis</name>
    <dbReference type="NCBI Taxonomy" id="588596"/>
    <lineage>
        <taxon>Eukaryota</taxon>
        <taxon>Fungi</taxon>
        <taxon>Fungi incertae sedis</taxon>
        <taxon>Mucoromycota</taxon>
        <taxon>Glomeromycotina</taxon>
        <taxon>Glomeromycetes</taxon>
        <taxon>Glomerales</taxon>
        <taxon>Glomeraceae</taxon>
        <taxon>Rhizophagus</taxon>
    </lineage>
</organism>
<keyword evidence="10" id="KW-0443">Lipid metabolism</keyword>
<keyword evidence="9" id="KW-0560">Oxidoreductase</keyword>
<feature type="binding site" evidence="13">
    <location>
        <position position="206"/>
    </location>
    <ligand>
        <name>FAD</name>
        <dbReference type="ChEBI" id="CHEBI:57692"/>
    </ligand>
</feature>
<dbReference type="InterPro" id="IPR009100">
    <property type="entry name" value="AcylCoA_DH/oxidase_NM_dom_sf"/>
</dbReference>
<dbReference type="PANTHER" id="PTHR10909">
    <property type="entry name" value="ELECTRON TRANSPORT OXIDOREDUCTASE"/>
    <property type="match status" value="1"/>
</dbReference>
<dbReference type="GO" id="GO:0005504">
    <property type="term" value="F:fatty acid binding"/>
    <property type="evidence" value="ECO:0007669"/>
    <property type="project" value="TreeGrafter"/>
</dbReference>
<evidence type="ECO:0000256" key="10">
    <source>
        <dbReference type="ARBA" id="ARBA00023098"/>
    </source>
</evidence>
<evidence type="ECO:0000259" key="15">
    <source>
        <dbReference type="Pfam" id="PF02770"/>
    </source>
</evidence>
<dbReference type="VEuPathDB" id="FungiDB:FUN_022299"/>
<keyword evidence="11" id="KW-0576">Peroxisome</keyword>
<comment type="catalytic activity">
    <reaction evidence="1">
        <text>a 2,3-saturated acyl-CoA + O2 = a (2E)-enoyl-CoA + H2O2</text>
        <dbReference type="Rhea" id="RHEA:38959"/>
        <dbReference type="ChEBI" id="CHEBI:15379"/>
        <dbReference type="ChEBI" id="CHEBI:16240"/>
        <dbReference type="ChEBI" id="CHEBI:58856"/>
        <dbReference type="ChEBI" id="CHEBI:65111"/>
        <dbReference type="EC" id="1.3.3.6"/>
    </reaction>
</comment>
<feature type="binding site" evidence="13">
    <location>
        <position position="167"/>
    </location>
    <ligand>
        <name>FAD</name>
        <dbReference type="ChEBI" id="CHEBI:57692"/>
    </ligand>
</feature>
<dbReference type="InterPro" id="IPR037069">
    <property type="entry name" value="AcylCoA_DH/ox_N_sf"/>
</dbReference>
<evidence type="ECO:0000256" key="3">
    <source>
        <dbReference type="ARBA" id="ARBA00004275"/>
    </source>
</evidence>
<dbReference type="GO" id="GO:0033540">
    <property type="term" value="P:fatty acid beta-oxidation using acyl-CoA oxidase"/>
    <property type="evidence" value="ECO:0007669"/>
    <property type="project" value="UniProtKB-UniPathway"/>
</dbReference>
<evidence type="ECO:0000256" key="9">
    <source>
        <dbReference type="ARBA" id="ARBA00023002"/>
    </source>
</evidence>
<dbReference type="InterPro" id="IPR036250">
    <property type="entry name" value="AcylCo_DH-like_C"/>
</dbReference>
<dbReference type="PANTHER" id="PTHR10909:SF352">
    <property type="entry name" value="ACYL-COENZYME A OXIDASE-LIKE PROTEIN"/>
    <property type="match status" value="1"/>
</dbReference>
<evidence type="ECO:0000256" key="4">
    <source>
        <dbReference type="ARBA" id="ARBA00004846"/>
    </source>
</evidence>
<dbReference type="GO" id="GO:0055088">
    <property type="term" value="P:lipid homeostasis"/>
    <property type="evidence" value="ECO:0007669"/>
    <property type="project" value="TreeGrafter"/>
</dbReference>
<evidence type="ECO:0000256" key="2">
    <source>
        <dbReference type="ARBA" id="ARBA00001974"/>
    </source>
</evidence>
<evidence type="ECO:0000313" key="19">
    <source>
        <dbReference type="Proteomes" id="UP000232688"/>
    </source>
</evidence>
<evidence type="ECO:0000256" key="13">
    <source>
        <dbReference type="PIRSR" id="PIRSR000168-2"/>
    </source>
</evidence>
<dbReference type="Gene3D" id="1.20.140.10">
    <property type="entry name" value="Butyryl-CoA Dehydrogenase, subunit A, domain 3"/>
    <property type="match status" value="2"/>
</dbReference>
<dbReference type="Gene3D" id="2.40.110.10">
    <property type="entry name" value="Butyryl-CoA Dehydrogenase, subunit A, domain 2"/>
    <property type="match status" value="1"/>
</dbReference>
<dbReference type="GO" id="GO:0003997">
    <property type="term" value="F:acyl-CoA oxidase activity"/>
    <property type="evidence" value="ECO:0007669"/>
    <property type="project" value="UniProtKB-EC"/>
</dbReference>
<reference evidence="18 19" key="2">
    <citation type="submission" date="2017-10" db="EMBL/GenBank/DDBJ databases">
        <title>Genome analyses suggest a sexual origin of heterokaryosis in a supposedly ancient asexual fungus.</title>
        <authorList>
            <person name="Corradi N."/>
            <person name="Sedzielewska K."/>
            <person name="Noel J."/>
            <person name="Charron P."/>
            <person name="Farinelli L."/>
            <person name="Marton T."/>
            <person name="Kruger M."/>
            <person name="Pelin A."/>
            <person name="Brachmann A."/>
            <person name="Corradi N."/>
        </authorList>
    </citation>
    <scope>NUCLEOTIDE SEQUENCE [LARGE SCALE GENOMIC DNA]</scope>
    <source>
        <strain evidence="18 19">A1</strain>
    </source>
</reference>
<comment type="similarity">
    <text evidence="5 12">Belongs to the acyl-CoA oxidase family.</text>
</comment>
<dbReference type="Pfam" id="PF02770">
    <property type="entry name" value="Acyl-CoA_dh_M"/>
    <property type="match status" value="1"/>
</dbReference>
<dbReference type="Gene3D" id="1.10.540.10">
    <property type="entry name" value="Acyl-CoA dehydrogenase/oxidase, N-terminal domain"/>
    <property type="match status" value="1"/>
</dbReference>
<dbReference type="InterPro" id="IPR006091">
    <property type="entry name" value="Acyl-CoA_Oxase/DH_mid-dom"/>
</dbReference>
<evidence type="ECO:0000256" key="7">
    <source>
        <dbReference type="ARBA" id="ARBA00022827"/>
    </source>
</evidence>
<dbReference type="FunFam" id="1.20.140.10:FF:000007">
    <property type="entry name" value="Acyl-coenzyme A oxidase"/>
    <property type="match status" value="1"/>
</dbReference>
<feature type="domain" description="Acyl-CoA oxidase/dehydrogenase middle" evidence="15">
    <location>
        <begin position="163"/>
        <end position="273"/>
    </location>
</feature>
<dbReference type="EMBL" id="LLXH01000522">
    <property type="protein sequence ID" value="PKC65686.1"/>
    <property type="molecule type" value="Genomic_DNA"/>
</dbReference>
<reference evidence="18 19" key="1">
    <citation type="submission" date="2017-10" db="EMBL/GenBank/DDBJ databases">
        <title>Extensive intraspecific genome diversity in a model arbuscular mycorrhizal fungus.</title>
        <authorList>
            <person name="Chen E.C.H."/>
            <person name="Morin E."/>
            <person name="Baudet D."/>
            <person name="Noel J."/>
            <person name="Ndikumana S."/>
            <person name="Charron P."/>
            <person name="St-Onge C."/>
            <person name="Giorgi J."/>
            <person name="Grigoriev I.V."/>
            <person name="Roux C."/>
            <person name="Martin F.M."/>
            <person name="Corradi N."/>
        </authorList>
    </citation>
    <scope>NUCLEOTIDE SEQUENCE [LARGE SCALE GENOMIC DNA]</scope>
    <source>
        <strain evidence="18 19">A1</strain>
    </source>
</reference>
<dbReference type="Proteomes" id="UP000232688">
    <property type="component" value="Unassembled WGS sequence"/>
</dbReference>
<dbReference type="Pfam" id="PF14749">
    <property type="entry name" value="Acyl-CoA_ox_N"/>
    <property type="match status" value="1"/>
</dbReference>
<evidence type="ECO:0000313" key="18">
    <source>
        <dbReference type="EMBL" id="PKC65686.1"/>
    </source>
</evidence>
<dbReference type="InterPro" id="IPR046373">
    <property type="entry name" value="Acyl-CoA_Oxase/DH_mid-dom_sf"/>
</dbReference>
<comment type="pathway">
    <text evidence="4">Lipid metabolism; peroxisomal fatty acid beta-oxidation.</text>
</comment>
<dbReference type="SUPFAM" id="SSF56645">
    <property type="entry name" value="Acyl-CoA dehydrogenase NM domain-like"/>
    <property type="match status" value="1"/>
</dbReference>
<dbReference type="Pfam" id="PF01756">
    <property type="entry name" value="ACOX"/>
    <property type="match status" value="1"/>
</dbReference>
<keyword evidence="8" id="KW-0276">Fatty acid metabolism</keyword>
<dbReference type="VEuPathDB" id="FungiDB:RhiirFUN_025728"/>
<dbReference type="InterPro" id="IPR055060">
    <property type="entry name" value="ACOX_C_alpha1"/>
</dbReference>
<dbReference type="GO" id="GO:0005777">
    <property type="term" value="C:peroxisome"/>
    <property type="evidence" value="ECO:0007669"/>
    <property type="project" value="UniProtKB-SubCell"/>
</dbReference>
<dbReference type="VEuPathDB" id="FungiDB:RhiirA1_514018"/>
<protein>
    <recommendedName>
        <fullName evidence="12">Acyl-coenzyme A oxidase</fullName>
    </recommendedName>
</protein>
<evidence type="ECO:0000256" key="6">
    <source>
        <dbReference type="ARBA" id="ARBA00022630"/>
    </source>
</evidence>
<proteinExistence type="inferred from homology"/>
<feature type="domain" description="Acyl-CoA oxidase C-terminal" evidence="14">
    <location>
        <begin position="504"/>
        <end position="681"/>
    </location>
</feature>
<evidence type="ECO:0000259" key="16">
    <source>
        <dbReference type="Pfam" id="PF14749"/>
    </source>
</evidence>
<evidence type="ECO:0000259" key="14">
    <source>
        <dbReference type="Pfam" id="PF01756"/>
    </source>
</evidence>